<accession>A0A7G7BES4</accession>
<dbReference type="KEGG" id="sfiy:F0344_03780"/>
<sequence length="141" mass="15635">MRSSFAFRRWSAPLGGLAAELDAELRPVDVRPEHSTTVHRGIWLTLPPAGIFWKDLVWLAFGASLMRRQLTEAYPDGVQIQVHALVYPVADYRPEVAAVCMAGWLGERLGAADPGITVRADRERGAYVFAWGDRVGDPFAE</sequence>
<keyword evidence="2" id="KW-1185">Reference proteome</keyword>
<reference evidence="2" key="1">
    <citation type="submission" date="2019-10" db="EMBL/GenBank/DDBJ databases">
        <title>Antimicrobial potential of Antarctic Bacteria.</title>
        <authorList>
            <person name="Benaud N."/>
            <person name="Edwards R.J."/>
            <person name="Ferrari B.C."/>
        </authorList>
    </citation>
    <scope>NUCLEOTIDE SEQUENCE [LARGE SCALE GENOMIC DNA]</scope>
    <source>
        <strain evidence="2">NBSH44</strain>
    </source>
</reference>
<name>A0A7G7BES4_9ACTN</name>
<protein>
    <submittedName>
        <fullName evidence="1">Uncharacterized protein</fullName>
    </submittedName>
</protein>
<evidence type="ECO:0000313" key="1">
    <source>
        <dbReference type="EMBL" id="QNE73839.1"/>
    </source>
</evidence>
<evidence type="ECO:0000313" key="2">
    <source>
        <dbReference type="Proteomes" id="UP000515307"/>
    </source>
</evidence>
<organism evidence="1 2">
    <name type="scientific">Streptomyces finlayi</name>
    <dbReference type="NCBI Taxonomy" id="67296"/>
    <lineage>
        <taxon>Bacteria</taxon>
        <taxon>Bacillati</taxon>
        <taxon>Actinomycetota</taxon>
        <taxon>Actinomycetes</taxon>
        <taxon>Kitasatosporales</taxon>
        <taxon>Streptomycetaceae</taxon>
        <taxon>Streptomyces</taxon>
    </lineage>
</organism>
<proteinExistence type="predicted"/>
<dbReference type="EMBL" id="CP045702">
    <property type="protein sequence ID" value="QNE73839.1"/>
    <property type="molecule type" value="Genomic_DNA"/>
</dbReference>
<dbReference type="Proteomes" id="UP000515307">
    <property type="component" value="Chromosome"/>
</dbReference>
<gene>
    <name evidence="1" type="ORF">F0344_03780</name>
</gene>
<dbReference type="AlphaFoldDB" id="A0A7G7BES4"/>
<dbReference type="RefSeq" id="WP_185297406.1">
    <property type="nucleotide sequence ID" value="NZ_CP045702.1"/>
</dbReference>